<protein>
    <recommendedName>
        <fullName evidence="4">Anti-sigma factor</fullName>
    </recommendedName>
</protein>
<evidence type="ECO:0000313" key="3">
    <source>
        <dbReference type="Proteomes" id="UP000326953"/>
    </source>
</evidence>
<dbReference type="RefSeq" id="WP_150710463.1">
    <property type="nucleotide sequence ID" value="NZ_CABVHK010000004.1"/>
</dbReference>
<accession>A0A5E6RDK6</accession>
<proteinExistence type="predicted"/>
<evidence type="ECO:0008006" key="4">
    <source>
        <dbReference type="Google" id="ProtNLM"/>
    </source>
</evidence>
<sequence>MITLPPSECDLHSYVDGHLSETDRQALEIYLASNSVLYAQVQAWQLDAQRLRALMRDELHLAPNPTLDPAFIRKRLLPNRARQYATAAVVLMAVSVGGLCGWQMRGMSMSGTPPMADAVQAYRMFALKDDVASDWKPSESSDVQDWIDANFASANRLPDLLAAGFKPVKGRLVSTEQGAAATVIYKDASGRTVSFFIRPPVSRRHPLPHGTRRDGELQTDYWSGNGYNYAVVGLADDRATQAALRSLSPPI</sequence>
<dbReference type="Proteomes" id="UP000326953">
    <property type="component" value="Unassembled WGS sequence"/>
</dbReference>
<feature type="transmembrane region" description="Helical" evidence="1">
    <location>
        <begin position="84"/>
        <end position="104"/>
    </location>
</feature>
<keyword evidence="1" id="KW-1133">Transmembrane helix</keyword>
<gene>
    <name evidence="2" type="ORF">PS662_01604</name>
</gene>
<dbReference type="AlphaFoldDB" id="A0A5E6RDK6"/>
<reference evidence="2 3" key="1">
    <citation type="submission" date="2019-09" db="EMBL/GenBank/DDBJ databases">
        <authorList>
            <person name="Chandra G."/>
            <person name="Truman W A."/>
        </authorList>
    </citation>
    <scope>NUCLEOTIDE SEQUENCE [LARGE SCALE GENOMIC DNA]</scope>
    <source>
        <strain evidence="2">PS662</strain>
    </source>
</reference>
<evidence type="ECO:0000313" key="2">
    <source>
        <dbReference type="EMBL" id="VVM67034.1"/>
    </source>
</evidence>
<dbReference type="EMBL" id="CABVHK010000004">
    <property type="protein sequence ID" value="VVM67034.1"/>
    <property type="molecule type" value="Genomic_DNA"/>
</dbReference>
<dbReference type="OrthoDB" id="9152892at2"/>
<keyword evidence="1" id="KW-0812">Transmembrane</keyword>
<keyword evidence="1" id="KW-0472">Membrane</keyword>
<name>A0A5E6RDK6_PSEFL</name>
<evidence type="ECO:0000256" key="1">
    <source>
        <dbReference type="SAM" id="Phobius"/>
    </source>
</evidence>
<organism evidence="2 3">
    <name type="scientific">Pseudomonas fluorescens</name>
    <dbReference type="NCBI Taxonomy" id="294"/>
    <lineage>
        <taxon>Bacteria</taxon>
        <taxon>Pseudomonadati</taxon>
        <taxon>Pseudomonadota</taxon>
        <taxon>Gammaproteobacteria</taxon>
        <taxon>Pseudomonadales</taxon>
        <taxon>Pseudomonadaceae</taxon>
        <taxon>Pseudomonas</taxon>
    </lineage>
</organism>